<dbReference type="Pfam" id="PF00578">
    <property type="entry name" value="AhpC-TSA"/>
    <property type="match status" value="1"/>
</dbReference>
<evidence type="ECO:0000256" key="4">
    <source>
        <dbReference type="ARBA" id="ARBA00022862"/>
    </source>
</evidence>
<evidence type="ECO:0000256" key="9">
    <source>
        <dbReference type="ARBA" id="ARBA00038489"/>
    </source>
</evidence>
<comment type="caution">
    <text evidence="13">The sequence shown here is derived from an EMBL/GenBank/DDBJ whole genome shotgun (WGS) entry which is preliminary data.</text>
</comment>
<evidence type="ECO:0000256" key="1">
    <source>
        <dbReference type="ARBA" id="ARBA00003330"/>
    </source>
</evidence>
<evidence type="ECO:0000256" key="3">
    <source>
        <dbReference type="ARBA" id="ARBA00022559"/>
    </source>
</evidence>
<keyword evidence="5" id="KW-0560">Oxidoreductase</keyword>
<dbReference type="InterPro" id="IPR050924">
    <property type="entry name" value="Peroxiredoxin_BCP/PrxQ"/>
</dbReference>
<dbReference type="PANTHER" id="PTHR42801">
    <property type="entry name" value="THIOREDOXIN-DEPENDENT PEROXIDE REDUCTASE"/>
    <property type="match status" value="1"/>
</dbReference>
<protein>
    <recommendedName>
        <fullName evidence="2">thioredoxin-dependent peroxiredoxin</fullName>
        <ecNumber evidence="2">1.11.1.24</ecNumber>
    </recommendedName>
    <alternativeName>
        <fullName evidence="8">Thioredoxin peroxidase</fullName>
    </alternativeName>
    <alternativeName>
        <fullName evidence="10">Thioredoxin-dependent peroxiredoxin Bcp</fullName>
    </alternativeName>
</protein>
<dbReference type="InterPro" id="IPR013766">
    <property type="entry name" value="Thioredoxin_domain"/>
</dbReference>
<sequence length="235" mass="26044">MKKVIVLLAISALVLSCKEEKNDTDQIPEAEAEETTIGVQRETVDYDAFGIKKPNLPKGLNKGNKAPDVMLTMQDGTRMSLEGLYSEQPVVLFFYRGYWCPVCIKHLSEFAKEAKKIEDKGVKLVAVTPETYDNVGKTKEKTGANFTIVSDGDGSVMQAFDVDFDVTQNYQGMIQDKLDASIAESNATGEAVLPVPATFIINTKGEIVYTQFNPDYKDRASIQEIIDNLPETKEK</sequence>
<name>A0ABQ1JJW5_9FLAO</name>
<evidence type="ECO:0000313" key="13">
    <source>
        <dbReference type="EMBL" id="GGB70158.1"/>
    </source>
</evidence>
<dbReference type="InterPro" id="IPR000866">
    <property type="entry name" value="AhpC/TSA"/>
</dbReference>
<evidence type="ECO:0000256" key="8">
    <source>
        <dbReference type="ARBA" id="ARBA00032824"/>
    </source>
</evidence>
<comment type="catalytic activity">
    <reaction evidence="11">
        <text>a hydroperoxide + [thioredoxin]-dithiol = an alcohol + [thioredoxin]-disulfide + H2O</text>
        <dbReference type="Rhea" id="RHEA:62620"/>
        <dbReference type="Rhea" id="RHEA-COMP:10698"/>
        <dbReference type="Rhea" id="RHEA-COMP:10700"/>
        <dbReference type="ChEBI" id="CHEBI:15377"/>
        <dbReference type="ChEBI" id="CHEBI:29950"/>
        <dbReference type="ChEBI" id="CHEBI:30879"/>
        <dbReference type="ChEBI" id="CHEBI:35924"/>
        <dbReference type="ChEBI" id="CHEBI:50058"/>
        <dbReference type="EC" id="1.11.1.24"/>
    </reaction>
</comment>
<dbReference type="PANTHER" id="PTHR42801:SF7">
    <property type="entry name" value="SLL1159 PROTEIN"/>
    <property type="match status" value="1"/>
</dbReference>
<keyword evidence="3" id="KW-0575">Peroxidase</keyword>
<dbReference type="RefSeq" id="WP_188619927.1">
    <property type="nucleotide sequence ID" value="NZ_BMJE01000002.1"/>
</dbReference>
<proteinExistence type="inferred from homology"/>
<dbReference type="Proteomes" id="UP000615760">
    <property type="component" value="Unassembled WGS sequence"/>
</dbReference>
<keyword evidence="14" id="KW-1185">Reference proteome</keyword>
<organism evidence="13 14">
    <name type="scientific">Flavobacterium suaedae</name>
    <dbReference type="NCBI Taxonomy" id="1767027"/>
    <lineage>
        <taxon>Bacteria</taxon>
        <taxon>Pseudomonadati</taxon>
        <taxon>Bacteroidota</taxon>
        <taxon>Flavobacteriia</taxon>
        <taxon>Flavobacteriales</taxon>
        <taxon>Flavobacteriaceae</taxon>
        <taxon>Flavobacterium</taxon>
    </lineage>
</organism>
<keyword evidence="7" id="KW-0676">Redox-active center</keyword>
<comment type="function">
    <text evidence="1">Thiol-specific peroxidase that catalyzes the reduction of hydrogen peroxide and organic hydroperoxides to water and alcohols, respectively. Plays a role in cell protection against oxidative stress by detoxifying peroxides and as sensor of hydrogen peroxide-mediated signaling events.</text>
</comment>
<gene>
    <name evidence="13" type="ORF">GCM10007424_07650</name>
</gene>
<dbReference type="EMBL" id="BMJE01000002">
    <property type="protein sequence ID" value="GGB70158.1"/>
    <property type="molecule type" value="Genomic_DNA"/>
</dbReference>
<evidence type="ECO:0000256" key="7">
    <source>
        <dbReference type="ARBA" id="ARBA00023284"/>
    </source>
</evidence>
<dbReference type="PROSITE" id="PS51257">
    <property type="entry name" value="PROKAR_LIPOPROTEIN"/>
    <property type="match status" value="1"/>
</dbReference>
<evidence type="ECO:0000313" key="14">
    <source>
        <dbReference type="Proteomes" id="UP000615760"/>
    </source>
</evidence>
<feature type="domain" description="Thioredoxin" evidence="12">
    <location>
        <begin position="60"/>
        <end position="231"/>
    </location>
</feature>
<keyword evidence="4" id="KW-0049">Antioxidant</keyword>
<evidence type="ECO:0000256" key="10">
    <source>
        <dbReference type="ARBA" id="ARBA00042639"/>
    </source>
</evidence>
<evidence type="ECO:0000256" key="6">
    <source>
        <dbReference type="ARBA" id="ARBA00023157"/>
    </source>
</evidence>
<dbReference type="Gene3D" id="3.40.30.10">
    <property type="entry name" value="Glutaredoxin"/>
    <property type="match status" value="1"/>
</dbReference>
<evidence type="ECO:0000256" key="5">
    <source>
        <dbReference type="ARBA" id="ARBA00023002"/>
    </source>
</evidence>
<dbReference type="CDD" id="cd02970">
    <property type="entry name" value="PRX_like2"/>
    <property type="match status" value="1"/>
</dbReference>
<evidence type="ECO:0000256" key="11">
    <source>
        <dbReference type="ARBA" id="ARBA00049091"/>
    </source>
</evidence>
<dbReference type="EC" id="1.11.1.24" evidence="2"/>
<dbReference type="PROSITE" id="PS51352">
    <property type="entry name" value="THIOREDOXIN_2"/>
    <property type="match status" value="1"/>
</dbReference>
<evidence type="ECO:0000259" key="12">
    <source>
        <dbReference type="PROSITE" id="PS51352"/>
    </source>
</evidence>
<accession>A0ABQ1JJW5</accession>
<reference evidence="14" key="1">
    <citation type="journal article" date="2019" name="Int. J. Syst. Evol. Microbiol.">
        <title>The Global Catalogue of Microorganisms (GCM) 10K type strain sequencing project: providing services to taxonomists for standard genome sequencing and annotation.</title>
        <authorList>
            <consortium name="The Broad Institute Genomics Platform"/>
            <consortium name="The Broad Institute Genome Sequencing Center for Infectious Disease"/>
            <person name="Wu L."/>
            <person name="Ma J."/>
        </authorList>
    </citation>
    <scope>NUCLEOTIDE SEQUENCE [LARGE SCALE GENOMIC DNA]</scope>
    <source>
        <strain evidence="14">CGMCC 1.15461</strain>
    </source>
</reference>
<evidence type="ECO:0000256" key="2">
    <source>
        <dbReference type="ARBA" id="ARBA00013017"/>
    </source>
</evidence>
<dbReference type="InterPro" id="IPR036249">
    <property type="entry name" value="Thioredoxin-like_sf"/>
</dbReference>
<comment type="similarity">
    <text evidence="9">Belongs to the peroxiredoxin family. BCP/PrxQ subfamily.</text>
</comment>
<dbReference type="SUPFAM" id="SSF52833">
    <property type="entry name" value="Thioredoxin-like"/>
    <property type="match status" value="1"/>
</dbReference>
<keyword evidence="6" id="KW-1015">Disulfide bond</keyword>